<feature type="transmembrane region" description="Helical" evidence="5">
    <location>
        <begin position="76"/>
        <end position="97"/>
    </location>
</feature>
<keyword evidence="4 5" id="KW-0472">Membrane</keyword>
<evidence type="ECO:0000256" key="1">
    <source>
        <dbReference type="ARBA" id="ARBA00004141"/>
    </source>
</evidence>
<dbReference type="EMBL" id="GECZ01010633">
    <property type="protein sequence ID" value="JAS59136.1"/>
    <property type="molecule type" value="Transcribed_RNA"/>
</dbReference>
<organism evidence="6">
    <name type="scientific">Cuerna arida</name>
    <dbReference type="NCBI Taxonomy" id="1464854"/>
    <lineage>
        <taxon>Eukaryota</taxon>
        <taxon>Metazoa</taxon>
        <taxon>Ecdysozoa</taxon>
        <taxon>Arthropoda</taxon>
        <taxon>Hexapoda</taxon>
        <taxon>Insecta</taxon>
        <taxon>Pterygota</taxon>
        <taxon>Neoptera</taxon>
        <taxon>Paraneoptera</taxon>
        <taxon>Hemiptera</taxon>
        <taxon>Auchenorrhyncha</taxon>
        <taxon>Membracoidea</taxon>
        <taxon>Cicadellidae</taxon>
        <taxon>Cicadellinae</taxon>
        <taxon>Proconiini</taxon>
        <taxon>Cuerna</taxon>
    </lineage>
</organism>
<name>A0A1B6G9M3_9HEMI</name>
<comment type="subcellular location">
    <subcellularLocation>
        <location evidence="1">Membrane</location>
        <topology evidence="1">Multi-pass membrane protein</topology>
    </subcellularLocation>
</comment>
<evidence type="ECO:0000313" key="6">
    <source>
        <dbReference type="EMBL" id="JAS59136.1"/>
    </source>
</evidence>
<feature type="non-terminal residue" evidence="6">
    <location>
        <position position="143"/>
    </location>
</feature>
<keyword evidence="2 5" id="KW-0812">Transmembrane</keyword>
<evidence type="ECO:0000256" key="4">
    <source>
        <dbReference type="ARBA" id="ARBA00023136"/>
    </source>
</evidence>
<sequence>ILLFALLLRLERLSWNLLGTVLTIAIGLFLFTFKSTQFNLVGFCFLLLSSASSGIRWTFVQFLMQKNSMAKPLMPIDMMICTQPIMTASTFVLILVFEGNGFLRTIFPSGPEAQPDWLMLGIVAFSGVLAFFLVITEYYLAKY</sequence>
<evidence type="ECO:0000256" key="3">
    <source>
        <dbReference type="ARBA" id="ARBA00022989"/>
    </source>
</evidence>
<reference evidence="6" key="1">
    <citation type="submission" date="2015-11" db="EMBL/GenBank/DDBJ databases">
        <title>De novo transcriptome assembly of four potential Pierce s Disease insect vectors from Arizona vineyards.</title>
        <authorList>
            <person name="Tassone E.E."/>
        </authorList>
    </citation>
    <scope>NUCLEOTIDE SEQUENCE</scope>
</reference>
<evidence type="ECO:0000256" key="5">
    <source>
        <dbReference type="SAM" id="Phobius"/>
    </source>
</evidence>
<feature type="transmembrane region" description="Helical" evidence="5">
    <location>
        <begin position="39"/>
        <end position="64"/>
    </location>
</feature>
<dbReference type="PANTHER" id="PTHR11132">
    <property type="entry name" value="SOLUTE CARRIER FAMILY 35"/>
    <property type="match status" value="1"/>
</dbReference>
<evidence type="ECO:0000256" key="2">
    <source>
        <dbReference type="ARBA" id="ARBA00022692"/>
    </source>
</evidence>
<feature type="transmembrane region" description="Helical" evidence="5">
    <location>
        <begin position="12"/>
        <end position="33"/>
    </location>
</feature>
<dbReference type="InterPro" id="IPR050186">
    <property type="entry name" value="TPT_transporter"/>
</dbReference>
<proteinExistence type="predicted"/>
<feature type="transmembrane region" description="Helical" evidence="5">
    <location>
        <begin position="117"/>
        <end position="140"/>
    </location>
</feature>
<evidence type="ECO:0008006" key="7">
    <source>
        <dbReference type="Google" id="ProtNLM"/>
    </source>
</evidence>
<gene>
    <name evidence="6" type="ORF">g.45095</name>
</gene>
<dbReference type="GO" id="GO:0016020">
    <property type="term" value="C:membrane"/>
    <property type="evidence" value="ECO:0007669"/>
    <property type="project" value="UniProtKB-SubCell"/>
</dbReference>
<accession>A0A1B6G9M3</accession>
<protein>
    <recommendedName>
        <fullName evidence="7">Sugar phosphate transporter domain-containing protein</fullName>
    </recommendedName>
</protein>
<feature type="non-terminal residue" evidence="6">
    <location>
        <position position="1"/>
    </location>
</feature>
<keyword evidence="3 5" id="KW-1133">Transmembrane helix</keyword>
<dbReference type="AlphaFoldDB" id="A0A1B6G9M3"/>